<dbReference type="GO" id="GO:0015990">
    <property type="term" value="P:electron transport coupled proton transport"/>
    <property type="evidence" value="ECO:0007669"/>
    <property type="project" value="TreeGrafter"/>
</dbReference>
<feature type="transmembrane region" description="Helical" evidence="9">
    <location>
        <begin position="50"/>
        <end position="68"/>
    </location>
</feature>
<feature type="transmembrane region" description="Helical" evidence="9">
    <location>
        <begin position="88"/>
        <end position="115"/>
    </location>
</feature>
<feature type="transmembrane region" description="Helical" evidence="9">
    <location>
        <begin position="221"/>
        <end position="243"/>
    </location>
</feature>
<keyword evidence="3 8" id="KW-0812">Transmembrane</keyword>
<dbReference type="InterPro" id="IPR000260">
    <property type="entry name" value="NADH4_N"/>
</dbReference>
<accession>A0A1Z5HY12</accession>
<feature type="domain" description="NADH:quinone oxidoreductase/Mrp antiporter transmembrane" evidence="10">
    <location>
        <begin position="144"/>
        <end position="435"/>
    </location>
</feature>
<evidence type="ECO:0000256" key="7">
    <source>
        <dbReference type="ARBA" id="ARBA00023136"/>
    </source>
</evidence>
<dbReference type="Pfam" id="PF00361">
    <property type="entry name" value="Proton_antipo_M"/>
    <property type="match status" value="1"/>
</dbReference>
<dbReference type="InterPro" id="IPR001750">
    <property type="entry name" value="ND/Mrp_TM"/>
</dbReference>
<feature type="transmembrane region" description="Helical" evidence="9">
    <location>
        <begin position="347"/>
        <end position="366"/>
    </location>
</feature>
<evidence type="ECO:0000256" key="4">
    <source>
        <dbReference type="ARBA" id="ARBA00022967"/>
    </source>
</evidence>
<dbReference type="InterPro" id="IPR003918">
    <property type="entry name" value="NADH_UbQ_OxRdtase"/>
</dbReference>
<feature type="transmembrane region" description="Helical" evidence="9">
    <location>
        <begin position="255"/>
        <end position="276"/>
    </location>
</feature>
<dbReference type="Proteomes" id="UP000197032">
    <property type="component" value="Unassembled WGS sequence"/>
</dbReference>
<evidence type="ECO:0000256" key="2">
    <source>
        <dbReference type="ARBA" id="ARBA00009025"/>
    </source>
</evidence>
<feature type="transmembrane region" description="Helical" evidence="9">
    <location>
        <begin position="20"/>
        <end position="38"/>
    </location>
</feature>
<name>A0A1Z5HY12_9FIRM</name>
<proteinExistence type="inferred from homology"/>
<feature type="transmembrane region" description="Helical" evidence="9">
    <location>
        <begin position="421"/>
        <end position="443"/>
    </location>
</feature>
<reference evidence="13" key="1">
    <citation type="journal article" date="2017" name="Appl. Environ. Microbiol.">
        <title>Genomic Analysis of Calderihabitans maritimus KKC1, a Thermophilic, Hydrogenogenic, Carboxydotrophic Bacterium Isolated from Marine Sediment.</title>
        <authorList>
            <person name="Omae K."/>
            <person name="Yoneda Y."/>
            <person name="Fukuyama Y."/>
            <person name="Yoshida T."/>
            <person name="Sako Y."/>
        </authorList>
    </citation>
    <scope>NUCLEOTIDE SEQUENCE [LARGE SCALE GENOMIC DNA]</scope>
    <source>
        <strain evidence="13">KKC1</strain>
    </source>
</reference>
<dbReference type="EMBL" id="BDGJ01000198">
    <property type="protein sequence ID" value="GAW94180.1"/>
    <property type="molecule type" value="Genomic_DNA"/>
</dbReference>
<dbReference type="GO" id="GO:0042773">
    <property type="term" value="P:ATP synthesis coupled electron transport"/>
    <property type="evidence" value="ECO:0007669"/>
    <property type="project" value="InterPro"/>
</dbReference>
<dbReference type="PANTHER" id="PTHR43507:SF4">
    <property type="entry name" value="PROTON-TRANSLOCATING NADH-QUINONE OXIDOREDUCTASE, CHAIN M"/>
    <property type="match status" value="1"/>
</dbReference>
<keyword evidence="6" id="KW-0520">NAD</keyword>
<comment type="caution">
    <text evidence="12">The sequence shown here is derived from an EMBL/GenBank/DDBJ whole genome shotgun (WGS) entry which is preliminary data.</text>
</comment>
<dbReference type="NCBIfam" id="TIGR01972">
    <property type="entry name" value="NDH_I_M"/>
    <property type="match status" value="1"/>
</dbReference>
<dbReference type="GO" id="GO:0008137">
    <property type="term" value="F:NADH dehydrogenase (ubiquinone) activity"/>
    <property type="evidence" value="ECO:0007669"/>
    <property type="project" value="InterPro"/>
</dbReference>
<keyword evidence="13" id="KW-1185">Reference proteome</keyword>
<keyword evidence="7 9" id="KW-0472">Membrane</keyword>
<evidence type="ECO:0000256" key="8">
    <source>
        <dbReference type="RuleBase" id="RU000320"/>
    </source>
</evidence>
<feature type="transmembrane region" description="Helical" evidence="9">
    <location>
        <begin position="464"/>
        <end position="486"/>
    </location>
</feature>
<evidence type="ECO:0000256" key="1">
    <source>
        <dbReference type="ARBA" id="ARBA00004127"/>
    </source>
</evidence>
<sequence>MRYSGIYELELGEGNNIMPWLSALLWLPLLGTLLICFMPRQQEKLIKGTALVVALIDLFLSLVLYFSYDNRLAGFQFVEKATWMSSPAISYHLGVDGISLPMVILTTFIFVCAILASWNIKHRTKEYFLLVTILETAVLGVFVSLDLFLFFLFWELELIPMYFLIGIWGSERREYAAMKFIIYTMAGSAFMLAGFLAMYFLAPSPTFDLVDLSRAGFAPQVQALLFILLFLGFGVKLPVFPFHTWLPDAHVEAPAPISMILAGVLLKMGGYGLIRINAGLLPEGLKAFIPLLATLAVINVIYGAYVAMGQKDLKTMIAMSSVSHMGFVLLPIAALTPVALNGAVLEMFAHGTVSGLLFFLIGLLYERAHTRQIPELEGGLVAQIPRMGVAFIMASMASLGLPGMSQFIAEFMVFLGSYPVLQVPTIIAVFGIVLTAGYMLWMVKRIFYGPLNPRWSHLTDMGQVYEYIPLVVLMGLTIVVGVYPALITDWSHPSLMALLR</sequence>
<dbReference type="PANTHER" id="PTHR43507">
    <property type="entry name" value="NADH-UBIQUINONE OXIDOREDUCTASE CHAIN 4"/>
    <property type="match status" value="1"/>
</dbReference>
<dbReference type="GO" id="GO:0048039">
    <property type="term" value="F:ubiquinone binding"/>
    <property type="evidence" value="ECO:0007669"/>
    <property type="project" value="TreeGrafter"/>
</dbReference>
<feature type="transmembrane region" description="Helical" evidence="9">
    <location>
        <begin position="288"/>
        <end position="308"/>
    </location>
</feature>
<feature type="transmembrane region" description="Helical" evidence="9">
    <location>
        <begin position="127"/>
        <end position="145"/>
    </location>
</feature>
<comment type="similarity">
    <text evidence="2">Belongs to the complex I subunit 4 family.</text>
</comment>
<dbReference type="InterPro" id="IPR010227">
    <property type="entry name" value="NADH_Q_OxRdtase_chainM/4"/>
</dbReference>
<dbReference type="GO" id="GO:0003954">
    <property type="term" value="F:NADH dehydrogenase activity"/>
    <property type="evidence" value="ECO:0007669"/>
    <property type="project" value="TreeGrafter"/>
</dbReference>
<evidence type="ECO:0000313" key="13">
    <source>
        <dbReference type="Proteomes" id="UP000197032"/>
    </source>
</evidence>
<dbReference type="AlphaFoldDB" id="A0A1Z5HY12"/>
<feature type="transmembrane region" description="Helical" evidence="9">
    <location>
        <begin position="151"/>
        <end position="168"/>
    </location>
</feature>
<feature type="transmembrane region" description="Helical" evidence="9">
    <location>
        <begin position="315"/>
        <end position="335"/>
    </location>
</feature>
<evidence type="ECO:0000256" key="3">
    <source>
        <dbReference type="ARBA" id="ARBA00022692"/>
    </source>
</evidence>
<dbReference type="GO" id="GO:0012505">
    <property type="term" value="C:endomembrane system"/>
    <property type="evidence" value="ECO:0007669"/>
    <property type="project" value="UniProtKB-SubCell"/>
</dbReference>
<protein>
    <submittedName>
        <fullName evidence="12">Proton-translocating NAD(P)H-quinone oxidoreductase subunit M</fullName>
    </submittedName>
</protein>
<dbReference type="GO" id="GO:0016020">
    <property type="term" value="C:membrane"/>
    <property type="evidence" value="ECO:0007669"/>
    <property type="project" value="UniProtKB-SubCell"/>
</dbReference>
<dbReference type="Pfam" id="PF01059">
    <property type="entry name" value="Oxidored_q5_N"/>
    <property type="match status" value="1"/>
</dbReference>
<keyword evidence="4" id="KW-1278">Translocase</keyword>
<evidence type="ECO:0000259" key="11">
    <source>
        <dbReference type="Pfam" id="PF01059"/>
    </source>
</evidence>
<feature type="transmembrane region" description="Helical" evidence="9">
    <location>
        <begin position="387"/>
        <end position="409"/>
    </location>
</feature>
<evidence type="ECO:0000259" key="10">
    <source>
        <dbReference type="Pfam" id="PF00361"/>
    </source>
</evidence>
<organism evidence="12 13">
    <name type="scientific">Calderihabitans maritimus</name>
    <dbReference type="NCBI Taxonomy" id="1246530"/>
    <lineage>
        <taxon>Bacteria</taxon>
        <taxon>Bacillati</taxon>
        <taxon>Bacillota</taxon>
        <taxon>Clostridia</taxon>
        <taxon>Neomoorellales</taxon>
        <taxon>Calderihabitantaceae</taxon>
        <taxon>Calderihabitans</taxon>
    </lineage>
</organism>
<evidence type="ECO:0000256" key="5">
    <source>
        <dbReference type="ARBA" id="ARBA00022989"/>
    </source>
</evidence>
<comment type="subcellular location">
    <subcellularLocation>
        <location evidence="1">Endomembrane system</location>
        <topology evidence="1">Multi-pass membrane protein</topology>
    </subcellularLocation>
    <subcellularLocation>
        <location evidence="8">Membrane</location>
        <topology evidence="8">Multi-pass membrane protein</topology>
    </subcellularLocation>
</comment>
<evidence type="ECO:0000256" key="9">
    <source>
        <dbReference type="SAM" id="Phobius"/>
    </source>
</evidence>
<evidence type="ECO:0000256" key="6">
    <source>
        <dbReference type="ARBA" id="ARBA00023027"/>
    </source>
</evidence>
<evidence type="ECO:0000313" key="12">
    <source>
        <dbReference type="EMBL" id="GAW94180.1"/>
    </source>
</evidence>
<gene>
    <name evidence="12" type="ORF">KKC1_32930</name>
</gene>
<feature type="transmembrane region" description="Helical" evidence="9">
    <location>
        <begin position="180"/>
        <end position="201"/>
    </location>
</feature>
<keyword evidence="5 9" id="KW-1133">Transmembrane helix</keyword>
<dbReference type="PRINTS" id="PR01437">
    <property type="entry name" value="NUOXDRDTASE4"/>
</dbReference>
<feature type="domain" description="NADH:ubiquinone oxidoreductase chain 4 N-terminal" evidence="11">
    <location>
        <begin position="73"/>
        <end position="136"/>
    </location>
</feature>